<proteinExistence type="predicted"/>
<dbReference type="Proteomes" id="UP000198215">
    <property type="component" value="Chromosome I"/>
</dbReference>
<gene>
    <name evidence="1" type="ORF">GA0070614_2774</name>
</gene>
<reference evidence="2" key="1">
    <citation type="submission" date="2016-06" db="EMBL/GenBank/DDBJ databases">
        <authorList>
            <person name="Varghese N."/>
            <person name="Submissions Spin"/>
        </authorList>
    </citation>
    <scope>NUCLEOTIDE SEQUENCE [LARGE SCALE GENOMIC DNA]</scope>
    <source>
        <strain evidence="2">DSM 45161</strain>
    </source>
</reference>
<dbReference type="EMBL" id="LT607753">
    <property type="protein sequence ID" value="SCG57504.1"/>
    <property type="molecule type" value="Genomic_DNA"/>
</dbReference>
<dbReference type="AlphaFoldDB" id="A0A1C5IGW5"/>
<name>A0A1C5IGW5_9ACTN</name>
<evidence type="ECO:0000313" key="1">
    <source>
        <dbReference type="EMBL" id="SCG57504.1"/>
    </source>
</evidence>
<evidence type="ECO:0000313" key="2">
    <source>
        <dbReference type="Proteomes" id="UP000198215"/>
    </source>
</evidence>
<protein>
    <submittedName>
        <fullName evidence="1">Uncharacterized protein</fullName>
    </submittedName>
</protein>
<organism evidence="1 2">
    <name type="scientific">Micromonospora coxensis</name>
    <dbReference type="NCBI Taxonomy" id="356852"/>
    <lineage>
        <taxon>Bacteria</taxon>
        <taxon>Bacillati</taxon>
        <taxon>Actinomycetota</taxon>
        <taxon>Actinomycetes</taxon>
        <taxon>Micromonosporales</taxon>
        <taxon>Micromonosporaceae</taxon>
        <taxon>Micromonospora</taxon>
    </lineage>
</organism>
<sequence length="67" mass="7332">MFRALADLGDRTPLERISVTDGKATAVWLTRSAGRSLAEVDVRRTSVYRLSGTTLVEVGHTDQPYAP</sequence>
<keyword evidence="2" id="KW-1185">Reference proteome</keyword>
<accession>A0A1C5IGW5</accession>